<evidence type="ECO:0000313" key="3">
    <source>
        <dbReference type="EMBL" id="OKP04987.1"/>
    </source>
</evidence>
<evidence type="ECO:0000256" key="1">
    <source>
        <dbReference type="SAM" id="MobiDB-lite"/>
    </source>
</evidence>
<gene>
    <name evidence="3" type="ORF">PENSUB_6732</name>
</gene>
<sequence length="185" mass="21016">MVENQITIPALAKLARDVLSIPATSAGVERLFNTTRDICHYRRGSLNATTIQERILYRRATQFEVKEDDIAFWIEYLSKGETEADQEEKDAQQVEGTVDRISEDEESNTEDTQEDLVLVQAQSATQGPSKGAPRKRRKSVASEPDTEGHRDSNEEEGIPLPDTQQRVSGRSRKRPRHNDDQFIVY</sequence>
<dbReference type="GO" id="GO:0046983">
    <property type="term" value="F:protein dimerization activity"/>
    <property type="evidence" value="ECO:0007669"/>
    <property type="project" value="InterPro"/>
</dbReference>
<dbReference type="EMBL" id="MNBE01000607">
    <property type="protein sequence ID" value="OKP04987.1"/>
    <property type="molecule type" value="Genomic_DNA"/>
</dbReference>
<dbReference type="AlphaFoldDB" id="A0A1Q5TXM3"/>
<dbReference type="InterPro" id="IPR008906">
    <property type="entry name" value="HATC_C_dom"/>
</dbReference>
<protein>
    <recommendedName>
        <fullName evidence="2">HAT C-terminal dimerisation domain-containing protein</fullName>
    </recommendedName>
</protein>
<dbReference type="SUPFAM" id="SSF53098">
    <property type="entry name" value="Ribonuclease H-like"/>
    <property type="match status" value="1"/>
</dbReference>
<evidence type="ECO:0000259" key="2">
    <source>
        <dbReference type="Pfam" id="PF05699"/>
    </source>
</evidence>
<dbReference type="Proteomes" id="UP000186955">
    <property type="component" value="Unassembled WGS sequence"/>
</dbReference>
<organism evidence="3 4">
    <name type="scientific">Penicillium subrubescens</name>
    <dbReference type="NCBI Taxonomy" id="1316194"/>
    <lineage>
        <taxon>Eukaryota</taxon>
        <taxon>Fungi</taxon>
        <taxon>Dikarya</taxon>
        <taxon>Ascomycota</taxon>
        <taxon>Pezizomycotina</taxon>
        <taxon>Eurotiomycetes</taxon>
        <taxon>Eurotiomycetidae</taxon>
        <taxon>Eurotiales</taxon>
        <taxon>Aspergillaceae</taxon>
        <taxon>Penicillium</taxon>
    </lineage>
</organism>
<dbReference type="Pfam" id="PF05699">
    <property type="entry name" value="Dimer_Tnp_hAT"/>
    <property type="match status" value="1"/>
</dbReference>
<feature type="compositionally biased region" description="Acidic residues" evidence="1">
    <location>
        <begin position="102"/>
        <end position="114"/>
    </location>
</feature>
<name>A0A1Q5TXM3_9EURO</name>
<comment type="caution">
    <text evidence="3">The sequence shown here is derived from an EMBL/GenBank/DDBJ whole genome shotgun (WGS) entry which is preliminary data.</text>
</comment>
<evidence type="ECO:0000313" key="4">
    <source>
        <dbReference type="Proteomes" id="UP000186955"/>
    </source>
</evidence>
<feature type="region of interest" description="Disordered" evidence="1">
    <location>
        <begin position="81"/>
        <end position="185"/>
    </location>
</feature>
<dbReference type="InterPro" id="IPR012337">
    <property type="entry name" value="RNaseH-like_sf"/>
</dbReference>
<proteinExistence type="predicted"/>
<feature type="domain" description="HAT C-terminal dimerisation" evidence="2">
    <location>
        <begin position="3"/>
        <end position="53"/>
    </location>
</feature>
<feature type="compositionally biased region" description="Basic and acidic residues" evidence="1">
    <location>
        <begin position="89"/>
        <end position="101"/>
    </location>
</feature>
<keyword evidence="4" id="KW-1185">Reference proteome</keyword>
<reference evidence="3 4" key="1">
    <citation type="submission" date="2016-10" db="EMBL/GenBank/DDBJ databases">
        <title>Genome sequence of the ascomycete fungus Penicillium subrubescens.</title>
        <authorList>
            <person name="De Vries R.P."/>
            <person name="Peng M."/>
            <person name="Dilokpimol A."/>
            <person name="Hilden K."/>
            <person name="Makela M.R."/>
            <person name="Grigoriev I."/>
            <person name="Riley R."/>
            <person name="Granchi Z."/>
        </authorList>
    </citation>
    <scope>NUCLEOTIDE SEQUENCE [LARGE SCALE GENOMIC DNA]</scope>
    <source>
        <strain evidence="3 4">CBS 132785</strain>
    </source>
</reference>
<accession>A0A1Q5TXM3</accession>